<name>A0AAE0GQJ6_9CHLO</name>
<proteinExistence type="predicted"/>
<evidence type="ECO:0000313" key="9">
    <source>
        <dbReference type="EMBL" id="KAK3281706.1"/>
    </source>
</evidence>
<feature type="transmembrane region" description="Helical" evidence="7">
    <location>
        <begin position="304"/>
        <end position="324"/>
    </location>
</feature>
<comment type="caution">
    <text evidence="9">The sequence shown here is derived from an EMBL/GenBank/DDBJ whole genome shotgun (WGS) entry which is preliminary data.</text>
</comment>
<feature type="transmembrane region" description="Helical" evidence="7">
    <location>
        <begin position="384"/>
        <end position="407"/>
    </location>
</feature>
<dbReference type="PANTHER" id="PTHR46022">
    <property type="entry name" value="PROTEIN PATCHED"/>
    <property type="match status" value="1"/>
</dbReference>
<protein>
    <recommendedName>
        <fullName evidence="8">SSD domain-containing protein</fullName>
    </recommendedName>
</protein>
<comment type="subcellular location">
    <subcellularLocation>
        <location evidence="1">Membrane</location>
        <topology evidence="1">Multi-pass membrane protein</topology>
    </subcellularLocation>
</comment>
<dbReference type="Pfam" id="PF12349">
    <property type="entry name" value="Sterol-sensing"/>
    <property type="match status" value="1"/>
</dbReference>
<feature type="transmembrane region" description="Helical" evidence="7">
    <location>
        <begin position="456"/>
        <end position="474"/>
    </location>
</feature>
<dbReference type="Proteomes" id="UP001190700">
    <property type="component" value="Unassembled WGS sequence"/>
</dbReference>
<feature type="region of interest" description="Disordered" evidence="6">
    <location>
        <begin position="535"/>
        <end position="554"/>
    </location>
</feature>
<dbReference type="GO" id="GO:0005886">
    <property type="term" value="C:plasma membrane"/>
    <property type="evidence" value="ECO:0007669"/>
    <property type="project" value="TreeGrafter"/>
</dbReference>
<dbReference type="Gene3D" id="1.20.1640.10">
    <property type="entry name" value="Multidrug efflux transporter AcrB transmembrane domain"/>
    <property type="match status" value="1"/>
</dbReference>
<keyword evidence="2 7" id="KW-0812">Transmembrane</keyword>
<feature type="transmembrane region" description="Helical" evidence="7">
    <location>
        <begin position="345"/>
        <end position="372"/>
    </location>
</feature>
<keyword evidence="5" id="KW-0325">Glycoprotein</keyword>
<dbReference type="SUPFAM" id="SSF82866">
    <property type="entry name" value="Multidrug efflux transporter AcrB transmembrane domain"/>
    <property type="match status" value="1"/>
</dbReference>
<dbReference type="InterPro" id="IPR053958">
    <property type="entry name" value="HMGCR/SNAP/NPC1-like_SSD"/>
</dbReference>
<keyword evidence="4 7" id="KW-0472">Membrane</keyword>
<dbReference type="AlphaFoldDB" id="A0AAE0GQJ6"/>
<keyword evidence="10" id="KW-1185">Reference proteome</keyword>
<reference evidence="9 10" key="1">
    <citation type="journal article" date="2015" name="Genome Biol. Evol.">
        <title>Comparative Genomics of a Bacterivorous Green Alga Reveals Evolutionary Causalities and Consequences of Phago-Mixotrophic Mode of Nutrition.</title>
        <authorList>
            <person name="Burns J.A."/>
            <person name="Paasch A."/>
            <person name="Narechania A."/>
            <person name="Kim E."/>
        </authorList>
    </citation>
    <scope>NUCLEOTIDE SEQUENCE [LARGE SCALE GENOMIC DNA]</scope>
    <source>
        <strain evidence="9 10">PLY_AMNH</strain>
    </source>
</reference>
<dbReference type="PANTHER" id="PTHR46022:SF1">
    <property type="entry name" value="PROTEIN PATCHED"/>
    <property type="match status" value="1"/>
</dbReference>
<dbReference type="InterPro" id="IPR000731">
    <property type="entry name" value="SSD"/>
</dbReference>
<accession>A0AAE0GQJ6</accession>
<sequence>MPGAGVADAESCVDDSAFTETLNLPSGPVQLECAGVPTLLSTVQVTECSAVAGRAAQLGMAEIFTADMQAKLIASCPAACAVCSAQVAAAATSSSANPDADAESCVDDSAYTETLNLPSGPVQLECAGVPTLLSTVQVTECSAVAGRAAQLGMAEIFTADMQAKLIASCPAACAVCSAQGTAITSSLAGQRHLLAAPSPSATGSGARVRCAAACSNLPNNTCCDAGACAFSYHGACEATQTFTRVRNAPTTVTRAEAEAIVRGWELHWLEAISGFTERFEHIAVSHYAARSFEDILVDAASAQMGFIAIGYALVVVYIVLFFTVDCGHGGCAVAGFSSERTSSPGAIITIIAVAAIGLSTFAALGIAGLLVSAGVGMSALTLQILPFLSLGLGINDFFVLAGALGEVMRSTPELDAEDTMARCMAEGGVSVTLSSLGNACAFFLAALTPLPAVRHFAIHVGICVVCNYLVAVLVHPAMLAMDVRRVKKYTLRRETHSLSLELAAAAVGSPVLRSPSAVPDSRRSWSTAAISSFGCHRPTSEDAGKAASRSGFDAGPHHLSISSISTGARKGDEEAGAGADKRVPLLGAAERMVDSVLDPGHFGVLLRVAVLTLYGGFLAWSIVGVTRLSLGLEMTDVVPSGTYLHEFAKENTRFDSYPVSIMGDGTIDYPKVMQELFDLEYDFVMRGGAAGARAGRGFEGRQVEPPGLGQGVALGHGLSRLVAGVHTSRYTAAQYCQRSMCDDEVQWVYDKFEADEDQCVIGGERLSNQACRARCDILSESGHCPQNPSNDTQRCVYTETECEEHSASCHCPYVVLPSEASFYSQLNAFLYEGGIQGEVAASFLNFDSKGRISASKSQVYVLGAGTLDEKLEHAAQESGQSGALFAFDVSVYALSDQYLHIRTDTLFVLAMAMIGAAAVMAPLLVHPLMLVVNICVVILIEVELYGMLTFQGLKLNGVVTVNLVMSIAQGKGVEQLDTHSRLILVTKLAESTPAATRRILLF</sequence>
<evidence type="ECO:0000256" key="1">
    <source>
        <dbReference type="ARBA" id="ARBA00004141"/>
    </source>
</evidence>
<dbReference type="EMBL" id="LGRX02003739">
    <property type="protein sequence ID" value="KAK3281706.1"/>
    <property type="molecule type" value="Genomic_DNA"/>
</dbReference>
<keyword evidence="3 7" id="KW-1133">Transmembrane helix</keyword>
<evidence type="ECO:0000256" key="7">
    <source>
        <dbReference type="SAM" id="Phobius"/>
    </source>
</evidence>
<evidence type="ECO:0000259" key="8">
    <source>
        <dbReference type="PROSITE" id="PS50156"/>
    </source>
</evidence>
<evidence type="ECO:0000313" key="10">
    <source>
        <dbReference type="Proteomes" id="UP001190700"/>
    </source>
</evidence>
<dbReference type="PROSITE" id="PS50156">
    <property type="entry name" value="SSD"/>
    <property type="match status" value="1"/>
</dbReference>
<evidence type="ECO:0000256" key="2">
    <source>
        <dbReference type="ARBA" id="ARBA00022692"/>
    </source>
</evidence>
<organism evidence="9 10">
    <name type="scientific">Cymbomonas tetramitiformis</name>
    <dbReference type="NCBI Taxonomy" id="36881"/>
    <lineage>
        <taxon>Eukaryota</taxon>
        <taxon>Viridiplantae</taxon>
        <taxon>Chlorophyta</taxon>
        <taxon>Pyramimonadophyceae</taxon>
        <taxon>Pyramimonadales</taxon>
        <taxon>Pyramimonadaceae</taxon>
        <taxon>Cymbomonas</taxon>
    </lineage>
</organism>
<evidence type="ECO:0000256" key="3">
    <source>
        <dbReference type="ARBA" id="ARBA00022989"/>
    </source>
</evidence>
<gene>
    <name evidence="9" type="ORF">CYMTET_10521</name>
</gene>
<evidence type="ECO:0000256" key="5">
    <source>
        <dbReference type="ARBA" id="ARBA00023180"/>
    </source>
</evidence>
<evidence type="ECO:0000256" key="4">
    <source>
        <dbReference type="ARBA" id="ARBA00023136"/>
    </source>
</evidence>
<feature type="domain" description="SSD" evidence="8">
    <location>
        <begin position="351"/>
        <end position="481"/>
    </location>
</feature>
<feature type="transmembrane region" description="Helical" evidence="7">
    <location>
        <begin position="428"/>
        <end position="450"/>
    </location>
</feature>
<feature type="transmembrane region" description="Helical" evidence="7">
    <location>
        <begin position="604"/>
        <end position="625"/>
    </location>
</feature>
<evidence type="ECO:0000256" key="6">
    <source>
        <dbReference type="SAM" id="MobiDB-lite"/>
    </source>
</evidence>